<dbReference type="Pfam" id="PF13646">
    <property type="entry name" value="HEAT_2"/>
    <property type="match status" value="1"/>
</dbReference>
<organism evidence="1 2">
    <name type="scientific">Methanolobus zinderi</name>
    <dbReference type="NCBI Taxonomy" id="536044"/>
    <lineage>
        <taxon>Archaea</taxon>
        <taxon>Methanobacteriati</taxon>
        <taxon>Methanobacteriota</taxon>
        <taxon>Stenosarchaea group</taxon>
        <taxon>Methanomicrobia</taxon>
        <taxon>Methanosarcinales</taxon>
        <taxon>Methanosarcinaceae</taxon>
        <taxon>Methanolobus</taxon>
    </lineage>
</organism>
<dbReference type="OrthoDB" id="141896at2157"/>
<dbReference type="SMART" id="SM00567">
    <property type="entry name" value="EZ_HEAT"/>
    <property type="match status" value="3"/>
</dbReference>
<dbReference type="InterPro" id="IPR016024">
    <property type="entry name" value="ARM-type_fold"/>
</dbReference>
<sequence length="272" mass="30274">MKIYSALLILSFVLITLSGCIEDNSADPTINNLDSENESVRNAAMDRLVETGDEGTVEALIQLAGDEDRTVEERKNAVTVLGKIGEESPAEVLLNISMDEGEEKELRMASILALGEIGNESMIKPLRGLDYDGDGLLRYHAVYVLDQLGTNNEVYATYGELPYPLSEEQRLYRNNVNEIKDACRADGTFPVVDNATCVLVGYNYQSGYIEVSSDVKPEKSEMDEIYQLYDSEAQKRGVDQVPVRFVYGYVSPLEGEWYNMSDLDDFNVTGTL</sequence>
<dbReference type="KEGG" id="mzi:HWN40_05955"/>
<dbReference type="EMBL" id="CP058215">
    <property type="protein sequence ID" value="QLC49821.1"/>
    <property type="molecule type" value="Genomic_DNA"/>
</dbReference>
<accession>A0A7D5I4W1</accession>
<dbReference type="InterPro" id="IPR004155">
    <property type="entry name" value="PBS_lyase_HEAT"/>
</dbReference>
<gene>
    <name evidence="1" type="ORF">HWN40_05955</name>
</gene>
<dbReference type="Gene3D" id="1.25.10.10">
    <property type="entry name" value="Leucine-rich Repeat Variant"/>
    <property type="match status" value="1"/>
</dbReference>
<dbReference type="GeneID" id="55821200"/>
<dbReference type="PANTHER" id="PTHR12697:SF5">
    <property type="entry name" value="DEOXYHYPUSINE HYDROXYLASE"/>
    <property type="match status" value="1"/>
</dbReference>
<protein>
    <submittedName>
        <fullName evidence="1">HEAT repeat domain-containing protein</fullName>
    </submittedName>
</protein>
<dbReference type="AlphaFoldDB" id="A0A7D5I4W1"/>
<evidence type="ECO:0000313" key="1">
    <source>
        <dbReference type="EMBL" id="QLC49821.1"/>
    </source>
</evidence>
<reference evidence="1 2" key="1">
    <citation type="submission" date="2020-06" db="EMBL/GenBank/DDBJ databases">
        <title>Methanolobus halotolerans sp. nov., isolated from a saline lake Tus in Siberia.</title>
        <authorList>
            <person name="Shen Y."/>
            <person name="Chen S.-C."/>
            <person name="Lai M.-C."/>
            <person name="Huang H.-H."/>
            <person name="Chiu H.-H."/>
            <person name="Tang S.-L."/>
            <person name="Rogozin D.Y."/>
            <person name="Degermendzhy A.G."/>
        </authorList>
    </citation>
    <scope>NUCLEOTIDE SEQUENCE [LARGE SCALE GENOMIC DNA]</scope>
    <source>
        <strain evidence="1 2">DSM 21339</strain>
    </source>
</reference>
<proteinExistence type="predicted"/>
<evidence type="ECO:0000313" key="2">
    <source>
        <dbReference type="Proteomes" id="UP000509594"/>
    </source>
</evidence>
<dbReference type="GO" id="GO:0016491">
    <property type="term" value="F:oxidoreductase activity"/>
    <property type="evidence" value="ECO:0007669"/>
    <property type="project" value="TreeGrafter"/>
</dbReference>
<dbReference type="Proteomes" id="UP000509594">
    <property type="component" value="Chromosome"/>
</dbReference>
<dbReference type="RefSeq" id="WP_176964877.1">
    <property type="nucleotide sequence ID" value="NZ_CP058215.1"/>
</dbReference>
<name>A0A7D5I4W1_9EURY</name>
<dbReference type="SUPFAM" id="SSF48371">
    <property type="entry name" value="ARM repeat"/>
    <property type="match status" value="1"/>
</dbReference>
<keyword evidence="2" id="KW-1185">Reference proteome</keyword>
<dbReference type="PROSITE" id="PS51257">
    <property type="entry name" value="PROKAR_LIPOPROTEIN"/>
    <property type="match status" value="1"/>
</dbReference>
<dbReference type="InterPro" id="IPR011989">
    <property type="entry name" value="ARM-like"/>
</dbReference>
<dbReference type="PANTHER" id="PTHR12697">
    <property type="entry name" value="PBS LYASE HEAT-LIKE PROTEIN"/>
    <property type="match status" value="1"/>
</dbReference>